<gene>
    <name evidence="8" type="ORF">I312_01921</name>
</gene>
<evidence type="ECO:0000256" key="4">
    <source>
        <dbReference type="ARBA" id="ARBA00022679"/>
    </source>
</evidence>
<comment type="subcellular location">
    <subcellularLocation>
        <location evidence="1 7">Mitochondrion</location>
    </subcellularLocation>
</comment>
<comment type="function">
    <text evidence="7">Arginine methyltransferase involved in the assembly or stability of mitochondrial NADH:ubiquinone oxidoreductase complex (complex I).</text>
</comment>
<dbReference type="InterPro" id="IPR003788">
    <property type="entry name" value="NDUFAF7"/>
</dbReference>
<protein>
    <recommendedName>
        <fullName evidence="7">Protein arginine methyltransferase NDUFAF7</fullName>
        <ecNumber evidence="7">2.1.1.320</ecNumber>
    </recommendedName>
</protein>
<dbReference type="SUPFAM" id="SSF53335">
    <property type="entry name" value="S-adenosyl-L-methionine-dependent methyltransferases"/>
    <property type="match status" value="1"/>
</dbReference>
<comment type="similarity">
    <text evidence="2 7">Belongs to the NDUFAF7 family.</text>
</comment>
<keyword evidence="5 7" id="KW-0496">Mitochondrion</keyword>
<evidence type="ECO:0000256" key="3">
    <source>
        <dbReference type="ARBA" id="ARBA00022603"/>
    </source>
</evidence>
<dbReference type="InterPro" id="IPR029063">
    <property type="entry name" value="SAM-dependent_MTases_sf"/>
</dbReference>
<evidence type="ECO:0000256" key="1">
    <source>
        <dbReference type="ARBA" id="ARBA00004173"/>
    </source>
</evidence>
<evidence type="ECO:0000256" key="2">
    <source>
        <dbReference type="ARBA" id="ARBA00005891"/>
    </source>
</evidence>
<name>A0A0D0VNI5_CRYGA</name>
<sequence length="545" mass="61433">MATRGSALIRGASEATLRRKHTSFPAFLLPTRPAVPAIFVSSRRGKSTSATKDKGKERYNFNTSIEFSSEPDPDHVNWRKVTATDLVARKEPPTRVKMLVRDFIDDSLYNPNYGYFSHHATIFTPPKDGFDITSFRDVAHFQETVAERYEREYGLEPTEGAQGGLGRQVWHTPTELFKPYYARSLISAIVQSYKLYHFPSEPLIIYEIGAGNGSFMVDSLTYLRDHYPDVFARTKYRIIEISGALAKGQRERAEKEGFGKKVQVLNKDFFQWDGVGGGDQPCFVIALEVFDNFAHDMVRYELDTLTPRQAVVGIDASGDFSLLYETINDPLVSRVLSYNRLLPQSSSTLPPLPYPLLYSETLRKAYASMPFAPNLSAPDFLPTKAVLFAEKLREKLPGHRLLMADFDELPDAVDGRNGPVVQTRYGNSMIPCETFLVKQGYFDIFFPTNFEHFRDLYSIIMNSPSPTIPSPSSTSDSPSSSPLKIKQDFFSHSSGVKGFRRRNIGIYTHADFLAKFGGKEILDKTTVKDGANVMTAMYKNAKMMF</sequence>
<comment type="catalytic activity">
    <reaction evidence="6 7">
        <text>L-arginyl-[protein] + 2 S-adenosyl-L-methionine = N(omega),N(omega)'-dimethyl-L-arginyl-[protein] + 2 S-adenosyl-L-homocysteine + 2 H(+)</text>
        <dbReference type="Rhea" id="RHEA:48108"/>
        <dbReference type="Rhea" id="RHEA-COMP:10532"/>
        <dbReference type="Rhea" id="RHEA-COMP:11992"/>
        <dbReference type="ChEBI" id="CHEBI:15378"/>
        <dbReference type="ChEBI" id="CHEBI:29965"/>
        <dbReference type="ChEBI" id="CHEBI:57856"/>
        <dbReference type="ChEBI" id="CHEBI:59789"/>
        <dbReference type="ChEBI" id="CHEBI:88221"/>
        <dbReference type="EC" id="2.1.1.320"/>
    </reaction>
</comment>
<evidence type="ECO:0000313" key="8">
    <source>
        <dbReference type="EMBL" id="KIR48851.1"/>
    </source>
</evidence>
<dbReference type="EMBL" id="KN847976">
    <property type="protein sequence ID" value="KIR48851.1"/>
    <property type="molecule type" value="Genomic_DNA"/>
</dbReference>
<dbReference type="GO" id="GO:0035243">
    <property type="term" value="F:protein-arginine omega-N symmetric methyltransferase activity"/>
    <property type="evidence" value="ECO:0007669"/>
    <property type="project" value="UniProtKB-EC"/>
</dbReference>
<dbReference type="GO" id="GO:0005739">
    <property type="term" value="C:mitochondrion"/>
    <property type="evidence" value="ECO:0007669"/>
    <property type="project" value="UniProtKB-SubCell"/>
</dbReference>
<dbReference type="PANTHER" id="PTHR12049:SF5">
    <property type="entry name" value="PROTEIN ARGININE METHYLTRANSFERASE NDUFAF7 HOMOLOG, MITOCHONDRIAL"/>
    <property type="match status" value="1"/>
</dbReference>
<dbReference type="OrthoDB" id="17415at2759"/>
<evidence type="ECO:0000256" key="7">
    <source>
        <dbReference type="RuleBase" id="RU364114"/>
    </source>
</evidence>
<evidence type="ECO:0000256" key="6">
    <source>
        <dbReference type="ARBA" id="ARBA00048612"/>
    </source>
</evidence>
<dbReference type="PANTHER" id="PTHR12049">
    <property type="entry name" value="PROTEIN ARGININE METHYLTRANSFERASE NDUFAF7, MITOCHONDRIAL"/>
    <property type="match status" value="1"/>
</dbReference>
<keyword evidence="4 7" id="KW-0808">Transferase</keyword>
<dbReference type="EC" id="2.1.1.320" evidence="7"/>
<dbReference type="InterPro" id="IPR038375">
    <property type="entry name" value="NDUFAF7_sf"/>
</dbReference>
<accession>A0A0D0VNI5</accession>
<dbReference type="Pfam" id="PF02636">
    <property type="entry name" value="Methyltransf_28"/>
    <property type="match status" value="1"/>
</dbReference>
<reference evidence="8" key="1">
    <citation type="submission" date="2015-01" db="EMBL/GenBank/DDBJ databases">
        <title>The Genome Sequence of Cryptococcus gattii CA1280.</title>
        <authorList>
            <consortium name="The Broad Institute Genomics Platform"/>
            <person name="Cuomo C."/>
            <person name="Litvintseva A."/>
            <person name="Chen Y."/>
            <person name="Heitman J."/>
            <person name="Sun S."/>
            <person name="Springer D."/>
            <person name="Dromer F."/>
            <person name="Young S."/>
            <person name="Zeng Q."/>
            <person name="Gargeya S."/>
            <person name="Abouelleil A."/>
            <person name="Alvarado L."/>
            <person name="Chapman S.B."/>
            <person name="Gainer-Dewar J."/>
            <person name="Goldberg J."/>
            <person name="Griggs A."/>
            <person name="Gujja S."/>
            <person name="Hansen M."/>
            <person name="Howarth C."/>
            <person name="Imamovic A."/>
            <person name="Larimer J."/>
            <person name="Murphy C."/>
            <person name="Naylor J."/>
            <person name="Pearson M."/>
            <person name="Priest M."/>
            <person name="Roberts A."/>
            <person name="Saif S."/>
            <person name="Shea T."/>
            <person name="Sykes S."/>
            <person name="Wortman J."/>
            <person name="Nusbaum C."/>
            <person name="Birren B."/>
        </authorList>
    </citation>
    <scope>NUCLEOTIDE SEQUENCE [LARGE SCALE GENOMIC DNA]</scope>
    <source>
        <strain evidence="8">CA1280</strain>
    </source>
</reference>
<dbReference type="HOGENOM" id="CLU_028484_1_0_1"/>
<dbReference type="AlphaFoldDB" id="A0A0D0VNI5"/>
<evidence type="ECO:0000256" key="5">
    <source>
        <dbReference type="ARBA" id="ARBA00023128"/>
    </source>
</evidence>
<proteinExistence type="inferred from homology"/>
<dbReference type="GO" id="GO:0032259">
    <property type="term" value="P:methylation"/>
    <property type="evidence" value="ECO:0007669"/>
    <property type="project" value="UniProtKB-KW"/>
</dbReference>
<keyword evidence="3 7" id="KW-0489">Methyltransferase</keyword>
<dbReference type="Gene3D" id="3.40.50.12710">
    <property type="match status" value="1"/>
</dbReference>
<organism evidence="8">
    <name type="scientific">Cryptococcus bacillisporus CA1280</name>
    <dbReference type="NCBI Taxonomy" id="1296109"/>
    <lineage>
        <taxon>Eukaryota</taxon>
        <taxon>Fungi</taxon>
        <taxon>Dikarya</taxon>
        <taxon>Basidiomycota</taxon>
        <taxon>Agaricomycotina</taxon>
        <taxon>Tremellomycetes</taxon>
        <taxon>Tremellales</taxon>
        <taxon>Cryptococcaceae</taxon>
        <taxon>Cryptococcus</taxon>
        <taxon>Cryptococcus gattii species complex</taxon>
    </lineage>
</organism>